<dbReference type="Pfam" id="PF00465">
    <property type="entry name" value="Fe-ADH"/>
    <property type="match status" value="1"/>
</dbReference>
<dbReference type="RefSeq" id="WP_044941449.1">
    <property type="nucleotide sequence ID" value="NZ_KN174163.1"/>
</dbReference>
<evidence type="ECO:0000313" key="4">
    <source>
        <dbReference type="EMBL" id="KGF54864.1"/>
    </source>
</evidence>
<dbReference type="GO" id="GO:0004022">
    <property type="term" value="F:alcohol dehydrogenase (NAD+) activity"/>
    <property type="evidence" value="ECO:0007669"/>
    <property type="project" value="UniProtKB-ARBA"/>
</dbReference>
<dbReference type="PANTHER" id="PTHR11496:SF104">
    <property type="entry name" value="3-DEOXY-ALPHA-D-MANNO-OCTULOSONATE 8-OXIDASE"/>
    <property type="match status" value="1"/>
</dbReference>
<dbReference type="FunFam" id="3.40.50.1970:FF:000003">
    <property type="entry name" value="Alcohol dehydrogenase, iron-containing"/>
    <property type="match status" value="1"/>
</dbReference>
<dbReference type="InterPro" id="IPR039697">
    <property type="entry name" value="Alcohol_dehydrogenase_Fe"/>
</dbReference>
<dbReference type="PATRIC" id="fig|742738.3.peg.2517"/>
<dbReference type="InterPro" id="IPR018211">
    <property type="entry name" value="ADH_Fe_CS"/>
</dbReference>
<dbReference type="Proteomes" id="UP000029585">
    <property type="component" value="Unassembled WGS sequence"/>
</dbReference>
<dbReference type="CDD" id="cd08185">
    <property type="entry name" value="Fe-ADH-like"/>
    <property type="match status" value="1"/>
</dbReference>
<organism evidence="4 5">
    <name type="scientific">Flavonifractor plautii 1_3_50AFAA</name>
    <dbReference type="NCBI Taxonomy" id="742738"/>
    <lineage>
        <taxon>Bacteria</taxon>
        <taxon>Bacillati</taxon>
        <taxon>Bacillota</taxon>
        <taxon>Clostridia</taxon>
        <taxon>Eubacteriales</taxon>
        <taxon>Oscillospiraceae</taxon>
        <taxon>Flavonifractor</taxon>
    </lineage>
</organism>
<accession>A0A096DBJ0</accession>
<evidence type="ECO:0000256" key="1">
    <source>
        <dbReference type="ARBA" id="ARBA00023002"/>
    </source>
</evidence>
<comment type="caution">
    <text evidence="4">The sequence shown here is derived from an EMBL/GenBank/DDBJ whole genome shotgun (WGS) entry which is preliminary data.</text>
</comment>
<feature type="domain" description="Alcohol dehydrogenase iron-type/glycerol dehydrogenase GldA" evidence="2">
    <location>
        <begin position="9"/>
        <end position="178"/>
    </location>
</feature>
<sequence length="388" mass="41468">MKHFDYFAPTEIIFGAGRVTEAGALAARYGKKAMLVTVPEFPAVAELYAKAKKSLADAGVACVHYDGVIPNPTTELVTRGAELAKAEGVDVVIGLGGGSSMDTAKAIAVEATHPGTAWDYNCHTAGPTEQTLPILAISTTAGTGSQTTPCAVITKTSAKDKSAIWNKNIFPRAAIVDPEVTLSLPASVTAQTGFDAFCHNFEAYLSVNTNPLVECMALDAIRIIATYLPRALADGSDLEARSQMAWADTLGGLTNASAGVTLPHGLGMQIGGHCPHVTHGQSLAVFYPAFTRYTYPAAEHKFATVGRIFEPSLERESDAVAAERSCDAIDCFLKRIGLWINFRELNVTKEDIREIADCGQVLGDYANNPRVATIPEMYELLMSCYDRK</sequence>
<dbReference type="PANTHER" id="PTHR11496">
    <property type="entry name" value="ALCOHOL DEHYDROGENASE"/>
    <property type="match status" value="1"/>
</dbReference>
<dbReference type="PROSITE" id="PS00913">
    <property type="entry name" value="ADH_IRON_1"/>
    <property type="match status" value="1"/>
</dbReference>
<feature type="domain" description="Fe-containing alcohol dehydrogenase-like C-terminal" evidence="3">
    <location>
        <begin position="189"/>
        <end position="383"/>
    </location>
</feature>
<dbReference type="Gene3D" id="1.20.1090.10">
    <property type="entry name" value="Dehydroquinate synthase-like - alpha domain"/>
    <property type="match status" value="1"/>
</dbReference>
<gene>
    <name evidence="4" type="ORF">HMPREF9460_02448</name>
</gene>
<dbReference type="InterPro" id="IPR056798">
    <property type="entry name" value="ADH_Fe_C"/>
</dbReference>
<dbReference type="eggNOG" id="COG1454">
    <property type="taxonomic scope" value="Bacteria"/>
</dbReference>
<dbReference type="GO" id="GO:0046872">
    <property type="term" value="F:metal ion binding"/>
    <property type="evidence" value="ECO:0007669"/>
    <property type="project" value="InterPro"/>
</dbReference>
<keyword evidence="5" id="KW-1185">Reference proteome</keyword>
<protein>
    <submittedName>
        <fullName evidence="4">Uncharacterized protein</fullName>
    </submittedName>
</protein>
<evidence type="ECO:0000313" key="5">
    <source>
        <dbReference type="Proteomes" id="UP000029585"/>
    </source>
</evidence>
<reference evidence="4 5" key="1">
    <citation type="submission" date="2011-08" db="EMBL/GenBank/DDBJ databases">
        <title>The Genome Sequence of Clostridium orbiscindens 1_3_50AFAA.</title>
        <authorList>
            <consortium name="The Broad Institute Genome Sequencing Platform"/>
            <person name="Earl A."/>
            <person name="Ward D."/>
            <person name="Feldgarden M."/>
            <person name="Gevers D."/>
            <person name="Daigneault M."/>
            <person name="Strauss J."/>
            <person name="Allen-Vercoe E."/>
            <person name="Young S.K."/>
            <person name="Zeng Q."/>
            <person name="Gargeya S."/>
            <person name="Fitzgerald M."/>
            <person name="Haas B."/>
            <person name="Abouelleil A."/>
            <person name="Alvarado L."/>
            <person name="Arachchi H.M."/>
            <person name="Berlin A."/>
            <person name="Brown A."/>
            <person name="Chapman S.B."/>
            <person name="Chen Z."/>
            <person name="Dunbar C."/>
            <person name="Freedman E."/>
            <person name="Gearin G."/>
            <person name="Gellesch M."/>
            <person name="Goldberg J."/>
            <person name="Griggs A."/>
            <person name="Gujja S."/>
            <person name="Heiman D."/>
            <person name="Howarth C."/>
            <person name="Larson L."/>
            <person name="Lui A."/>
            <person name="MacDonald P.J.P."/>
            <person name="Montmayeur A."/>
            <person name="Murphy C."/>
            <person name="Neiman D."/>
            <person name="Pearson M."/>
            <person name="Priest M."/>
            <person name="Roberts A."/>
            <person name="Saif S."/>
            <person name="Shea T."/>
            <person name="Shenoy N."/>
            <person name="Sisk P."/>
            <person name="Stolte C."/>
            <person name="Sykes S."/>
            <person name="Wortman J."/>
            <person name="Nusbaum C."/>
            <person name="Birren B."/>
        </authorList>
    </citation>
    <scope>NUCLEOTIDE SEQUENCE [LARGE SCALE GENOMIC DNA]</scope>
    <source>
        <strain evidence="4 5">1_3_50AFAA</strain>
    </source>
</reference>
<dbReference type="SUPFAM" id="SSF56796">
    <property type="entry name" value="Dehydroquinate synthase-like"/>
    <property type="match status" value="1"/>
</dbReference>
<dbReference type="InterPro" id="IPR001670">
    <property type="entry name" value="ADH_Fe/GldA"/>
</dbReference>
<dbReference type="HOGENOM" id="CLU_007207_0_0_9"/>
<keyword evidence="1" id="KW-0560">Oxidoreductase</keyword>
<dbReference type="Pfam" id="PF25137">
    <property type="entry name" value="ADH_Fe_C"/>
    <property type="match status" value="1"/>
</dbReference>
<name>A0A096DBJ0_FLAPL</name>
<dbReference type="Gene3D" id="3.40.50.1970">
    <property type="match status" value="1"/>
</dbReference>
<evidence type="ECO:0000259" key="3">
    <source>
        <dbReference type="Pfam" id="PF25137"/>
    </source>
</evidence>
<dbReference type="AlphaFoldDB" id="A0A096DBJ0"/>
<evidence type="ECO:0000259" key="2">
    <source>
        <dbReference type="Pfam" id="PF00465"/>
    </source>
</evidence>
<dbReference type="EMBL" id="ADLO01000077">
    <property type="protein sequence ID" value="KGF54864.1"/>
    <property type="molecule type" value="Genomic_DNA"/>
</dbReference>
<proteinExistence type="predicted"/>